<dbReference type="Proteomes" id="UP000521676">
    <property type="component" value="Unassembled WGS sequence"/>
</dbReference>
<evidence type="ECO:0000313" key="3">
    <source>
        <dbReference type="Proteomes" id="UP000521676"/>
    </source>
</evidence>
<dbReference type="Pfam" id="PF06348">
    <property type="entry name" value="DUF1059"/>
    <property type="match status" value="1"/>
</dbReference>
<protein>
    <submittedName>
        <fullName evidence="1">DUF1059 domain-containing protein</fullName>
    </submittedName>
</protein>
<gene>
    <name evidence="1" type="ORF">HXX08_01460</name>
    <name evidence="2" type="ORF">OZ401_002213</name>
</gene>
<dbReference type="EMBL" id="JACATZ010000001">
    <property type="protein sequence ID" value="NWJ44524.1"/>
    <property type="molecule type" value="Genomic_DNA"/>
</dbReference>
<name>A0A8T7LR63_9CHLR</name>
<organism evidence="1 3">
    <name type="scientific">Candidatus Chlorohelix allophototropha</name>
    <dbReference type="NCBI Taxonomy" id="3003348"/>
    <lineage>
        <taxon>Bacteria</taxon>
        <taxon>Bacillati</taxon>
        <taxon>Chloroflexota</taxon>
        <taxon>Chloroflexia</taxon>
        <taxon>Candidatus Chloroheliales</taxon>
        <taxon>Candidatus Chloroheliaceae</taxon>
        <taxon>Candidatus Chlorohelix</taxon>
    </lineage>
</organism>
<sequence length="68" mass="7494">MSKEFHCRDMDMDCDFVMKGETNEEVSAGAFAHAAAVHPDVLASIPPEQMAGMQDLVISKIRDVEKVL</sequence>
<evidence type="ECO:0000313" key="4">
    <source>
        <dbReference type="Proteomes" id="UP001431572"/>
    </source>
</evidence>
<reference evidence="1 3" key="1">
    <citation type="submission" date="2020-06" db="EMBL/GenBank/DDBJ databases">
        <title>Anoxygenic phototrophic Chloroflexota member uses a Type I reaction center.</title>
        <authorList>
            <person name="Tsuji J.M."/>
            <person name="Shaw N.A."/>
            <person name="Nagashima S."/>
            <person name="Venkiteswaran J."/>
            <person name="Schiff S.L."/>
            <person name="Hanada S."/>
            <person name="Tank M."/>
            <person name="Neufeld J.D."/>
        </authorList>
    </citation>
    <scope>NUCLEOTIDE SEQUENCE [LARGE SCALE GENOMIC DNA]</scope>
    <source>
        <strain evidence="1">L227-S17</strain>
    </source>
</reference>
<evidence type="ECO:0000313" key="1">
    <source>
        <dbReference type="EMBL" id="NWJ44524.1"/>
    </source>
</evidence>
<dbReference type="EMBL" id="CP128399">
    <property type="protein sequence ID" value="WJW66416.1"/>
    <property type="molecule type" value="Genomic_DNA"/>
</dbReference>
<accession>A0A8T7LR63</accession>
<keyword evidence="4" id="KW-1185">Reference proteome</keyword>
<dbReference type="AlphaFoldDB" id="A0A8T7LR63"/>
<evidence type="ECO:0000313" key="2">
    <source>
        <dbReference type="EMBL" id="WJW66416.1"/>
    </source>
</evidence>
<proteinExistence type="predicted"/>
<dbReference type="Proteomes" id="UP001431572">
    <property type="component" value="Chromosome 1"/>
</dbReference>
<dbReference type="RefSeq" id="WP_341468301.1">
    <property type="nucleotide sequence ID" value="NZ_CP128399.1"/>
</dbReference>
<reference evidence="2" key="2">
    <citation type="journal article" date="2024" name="Nature">
        <title>Anoxygenic phototroph of the Chloroflexota uses a type I reaction centre.</title>
        <authorList>
            <person name="Tsuji J.M."/>
            <person name="Shaw N.A."/>
            <person name="Nagashima S."/>
            <person name="Venkiteswaran J.J."/>
            <person name="Schiff S.L."/>
            <person name="Watanabe T."/>
            <person name="Fukui M."/>
            <person name="Hanada S."/>
            <person name="Tank M."/>
            <person name="Neufeld J.D."/>
        </authorList>
    </citation>
    <scope>NUCLEOTIDE SEQUENCE</scope>
    <source>
        <strain evidence="2">L227-S17</strain>
    </source>
</reference>
<dbReference type="InterPro" id="IPR009409">
    <property type="entry name" value="DUF1059"/>
</dbReference>